<feature type="domain" description="ML-like" evidence="10">
    <location>
        <begin position="32"/>
        <end position="172"/>
    </location>
</feature>
<comment type="subcellular location">
    <subcellularLocation>
        <location evidence="1">Membrane</location>
        <topology evidence="1">Multi-pass membrane protein</topology>
    </subcellularLocation>
</comment>
<feature type="region of interest" description="Disordered" evidence="7">
    <location>
        <begin position="648"/>
        <end position="675"/>
    </location>
</feature>
<evidence type="ECO:0000256" key="7">
    <source>
        <dbReference type="SAM" id="MobiDB-lite"/>
    </source>
</evidence>
<dbReference type="InterPro" id="IPR040241">
    <property type="entry name" value="TRP_Flc/Pkd2-like"/>
</dbReference>
<keyword evidence="4 9" id="KW-0732">Signal</keyword>
<organism evidence="11 12">
    <name type="scientific">Kwoniella heveanensis BCC8398</name>
    <dbReference type="NCBI Taxonomy" id="1296120"/>
    <lineage>
        <taxon>Eukaryota</taxon>
        <taxon>Fungi</taxon>
        <taxon>Dikarya</taxon>
        <taxon>Basidiomycota</taxon>
        <taxon>Agaricomycotina</taxon>
        <taxon>Tremellomycetes</taxon>
        <taxon>Tremellales</taxon>
        <taxon>Cryptococcaceae</taxon>
        <taxon>Kwoniella</taxon>
    </lineage>
</organism>
<dbReference type="OrthoDB" id="2115177at2759"/>
<protein>
    <submittedName>
        <fullName evidence="11">Integral membrane protein</fullName>
    </submittedName>
</protein>
<evidence type="ECO:0000256" key="1">
    <source>
        <dbReference type="ARBA" id="ARBA00004141"/>
    </source>
</evidence>
<dbReference type="Pfam" id="PF06011">
    <property type="entry name" value="TRP"/>
    <property type="match status" value="1"/>
</dbReference>
<feature type="signal peptide" evidence="9">
    <location>
        <begin position="1"/>
        <end position="26"/>
    </location>
</feature>
<evidence type="ECO:0000259" key="10">
    <source>
        <dbReference type="SMART" id="SM01320"/>
    </source>
</evidence>
<feature type="region of interest" description="Disordered" evidence="7">
    <location>
        <begin position="695"/>
        <end position="718"/>
    </location>
</feature>
<feature type="transmembrane region" description="Helical" evidence="8">
    <location>
        <begin position="444"/>
        <end position="467"/>
    </location>
</feature>
<keyword evidence="5 8" id="KW-1133">Transmembrane helix</keyword>
<keyword evidence="6 8" id="KW-0472">Membrane</keyword>
<evidence type="ECO:0000256" key="4">
    <source>
        <dbReference type="ARBA" id="ARBA00022729"/>
    </source>
</evidence>
<feature type="transmembrane region" description="Helical" evidence="8">
    <location>
        <begin position="560"/>
        <end position="580"/>
    </location>
</feature>
<dbReference type="Proteomes" id="UP000092666">
    <property type="component" value="Unassembled WGS sequence"/>
</dbReference>
<feature type="transmembrane region" description="Helical" evidence="8">
    <location>
        <begin position="208"/>
        <end position="228"/>
    </location>
</feature>
<keyword evidence="3 8" id="KW-0812">Transmembrane</keyword>
<feature type="transmembrane region" description="Helical" evidence="8">
    <location>
        <begin position="505"/>
        <end position="524"/>
    </location>
</feature>
<comment type="similarity">
    <text evidence="2">Belongs to the transient receptor potential (TRP) ion channel family.</text>
</comment>
<sequence>MRIPSLSAWTAPALLSLLSLLPSASAANEAGASLYTNSVSYCAEAKAVIVDTFDIAYHRHNQSATFSFSLASVESNLNVSASLYLNVYGIEAVNQTINLCDFFSGVICPLPQVNFTGYGTYPIPTKYTSQIPGIAWHIPNLEGYARVQLLREGTGEVAACLQATLSNGWSTRQTAVSWATAMFTLAALLVGLLHTGAVNSPSPAQYRWFDILFIFQAAAATGLMHLNYPLAYSAFTQNFHWALGLFRSSAVQSSINKMRSKTGGDMDSTAYPDVQYINRKFSPYNVYTSLNEVTASKAAFQNFLAENTISARSNSAAESIPHLMKRAKITSALAQNATSELSSGLPVYSNTLSIPEANAFDTVFFFFLAFVAIAIAFHILLFGVLFVAEKAGRGKRDTFWATRLRRMWWDFCMGNALRVCLIWFFPIFIFGFWQFHVGDSGLSIFFAVFAILLVLVPLATVFVLSVLRHRRPSSTAPGISPLYTSYRWFHSVGVLYRAYRQKFHFYWFAPLVLAMIARAAFIAFGPTSAWAQVIGNVVVEFIILVSLLACRPHKDRKGDWISTTLSLFRLIAFGLLIAFIPSIGVKPIPRAVIGFVIIVAFGIPVVLLFFGLLWNLGYGYLWRKHTHRIEDGLEVERFVASDDDSSVQPAMTQVDPVTPSYPTRDAAPSTMDGTSLARRTSIMEPVGDNVYEPTYGSHHLPSFSSESTSPNRTSPINGFQQQGYNNNPALMATGAGAGGLSAAAAYEQAAKGGMVNGDGYPYEGGADGVPGTMSRMSTATSRPLSGHSQYYTPAGGAGMYTGNGGGSAEGEEGRRHSREGDQYFPAQEGYYQNRS</sequence>
<dbReference type="SMART" id="SM01320">
    <property type="entry name" value="TRP_N"/>
    <property type="match status" value="1"/>
</dbReference>
<dbReference type="GO" id="GO:0055085">
    <property type="term" value="P:transmembrane transport"/>
    <property type="evidence" value="ECO:0007669"/>
    <property type="project" value="TreeGrafter"/>
</dbReference>
<dbReference type="GO" id="GO:0016020">
    <property type="term" value="C:membrane"/>
    <property type="evidence" value="ECO:0007669"/>
    <property type="project" value="UniProtKB-SubCell"/>
</dbReference>
<dbReference type="PANTHER" id="PTHR31145:SF2">
    <property type="entry name" value="FLAVIN CARRIER PROTEIN 2"/>
    <property type="match status" value="1"/>
</dbReference>
<proteinExistence type="inferred from homology"/>
<evidence type="ECO:0000313" key="12">
    <source>
        <dbReference type="Proteomes" id="UP000092666"/>
    </source>
</evidence>
<accession>A0A1B9H4K8</accession>
<gene>
    <name evidence="11" type="ORF">I316_00429</name>
</gene>
<dbReference type="Pfam" id="PF14558">
    <property type="entry name" value="TRP_N"/>
    <property type="match status" value="1"/>
</dbReference>
<evidence type="ECO:0000256" key="5">
    <source>
        <dbReference type="ARBA" id="ARBA00022989"/>
    </source>
</evidence>
<evidence type="ECO:0000256" key="2">
    <source>
        <dbReference type="ARBA" id="ARBA00010642"/>
    </source>
</evidence>
<feature type="compositionally biased region" description="Gly residues" evidence="7">
    <location>
        <begin position="795"/>
        <end position="808"/>
    </location>
</feature>
<feature type="compositionally biased region" description="Basic and acidic residues" evidence="7">
    <location>
        <begin position="811"/>
        <end position="821"/>
    </location>
</feature>
<evidence type="ECO:0000256" key="6">
    <source>
        <dbReference type="ARBA" id="ARBA00023136"/>
    </source>
</evidence>
<evidence type="ECO:0000256" key="9">
    <source>
        <dbReference type="SAM" id="SignalP"/>
    </source>
</evidence>
<feature type="transmembrane region" description="Helical" evidence="8">
    <location>
        <begin position="592"/>
        <end position="614"/>
    </location>
</feature>
<dbReference type="STRING" id="1296120.A0A1B9H4K8"/>
<dbReference type="PANTHER" id="PTHR31145">
    <property type="entry name" value="INTEGRAL MEMBRANE PROTEIN (AFU_ORTHOLOGUE AFUA_7G01610)"/>
    <property type="match status" value="1"/>
</dbReference>
<feature type="transmembrane region" description="Helical" evidence="8">
    <location>
        <begin position="530"/>
        <end position="548"/>
    </location>
</feature>
<dbReference type="InterPro" id="IPR010308">
    <property type="entry name" value="TRP_C"/>
</dbReference>
<evidence type="ECO:0000313" key="11">
    <source>
        <dbReference type="EMBL" id="OCF38204.1"/>
    </source>
</evidence>
<reference evidence="11 12" key="1">
    <citation type="submission" date="2013-07" db="EMBL/GenBank/DDBJ databases">
        <title>The Genome Sequence of Cryptococcus heveanensis BCC8398.</title>
        <authorList>
            <consortium name="The Broad Institute Genome Sequencing Platform"/>
            <person name="Cuomo C."/>
            <person name="Litvintseva A."/>
            <person name="Chen Y."/>
            <person name="Heitman J."/>
            <person name="Sun S."/>
            <person name="Springer D."/>
            <person name="Dromer F."/>
            <person name="Young S.K."/>
            <person name="Zeng Q."/>
            <person name="Gargeya S."/>
            <person name="Fitzgerald M."/>
            <person name="Abouelleil A."/>
            <person name="Alvarado L."/>
            <person name="Berlin A.M."/>
            <person name="Chapman S.B."/>
            <person name="Dewar J."/>
            <person name="Goldberg J."/>
            <person name="Griggs A."/>
            <person name="Gujja S."/>
            <person name="Hansen M."/>
            <person name="Howarth C."/>
            <person name="Imamovic A."/>
            <person name="Larimer J."/>
            <person name="McCowan C."/>
            <person name="Murphy C."/>
            <person name="Pearson M."/>
            <person name="Priest M."/>
            <person name="Roberts A."/>
            <person name="Saif S."/>
            <person name="Shea T."/>
            <person name="Sykes S."/>
            <person name="Wortman J."/>
            <person name="Nusbaum C."/>
            <person name="Birren B."/>
        </authorList>
    </citation>
    <scope>NUCLEOTIDE SEQUENCE [LARGE SCALE GENOMIC DNA]</scope>
    <source>
        <strain evidence="11 12">BCC8398</strain>
    </source>
</reference>
<feature type="chain" id="PRO_5008627559" evidence="9">
    <location>
        <begin position="27"/>
        <end position="835"/>
    </location>
</feature>
<dbReference type="InterPro" id="IPR032800">
    <property type="entry name" value="TRP_N"/>
</dbReference>
<keyword evidence="12" id="KW-1185">Reference proteome</keyword>
<dbReference type="AlphaFoldDB" id="A0A1B9H4K8"/>
<reference evidence="12" key="2">
    <citation type="submission" date="2013-12" db="EMBL/GenBank/DDBJ databases">
        <title>Evolution of pathogenesis and genome organization in the Tremellales.</title>
        <authorList>
            <person name="Cuomo C."/>
            <person name="Litvintseva A."/>
            <person name="Heitman J."/>
            <person name="Chen Y."/>
            <person name="Sun S."/>
            <person name="Springer D."/>
            <person name="Dromer F."/>
            <person name="Young S."/>
            <person name="Zeng Q."/>
            <person name="Chapman S."/>
            <person name="Gujja S."/>
            <person name="Saif S."/>
            <person name="Birren B."/>
        </authorList>
    </citation>
    <scope>NUCLEOTIDE SEQUENCE [LARGE SCALE GENOMIC DNA]</scope>
    <source>
        <strain evidence="12">BCC8398</strain>
    </source>
</reference>
<dbReference type="EMBL" id="KI669492">
    <property type="protein sequence ID" value="OCF38204.1"/>
    <property type="molecule type" value="Genomic_DNA"/>
</dbReference>
<evidence type="ECO:0000256" key="3">
    <source>
        <dbReference type="ARBA" id="ARBA00022692"/>
    </source>
</evidence>
<name>A0A1B9H4K8_9TREE</name>
<feature type="transmembrane region" description="Helical" evidence="8">
    <location>
        <begin position="363"/>
        <end position="387"/>
    </location>
</feature>
<feature type="transmembrane region" description="Helical" evidence="8">
    <location>
        <begin position="408"/>
        <end position="432"/>
    </location>
</feature>
<dbReference type="GO" id="GO:0009272">
    <property type="term" value="P:fungal-type cell wall biogenesis"/>
    <property type="evidence" value="ECO:0007669"/>
    <property type="project" value="TreeGrafter"/>
</dbReference>
<feature type="compositionally biased region" description="Polar residues" evidence="7">
    <location>
        <begin position="702"/>
        <end position="718"/>
    </location>
</feature>
<evidence type="ECO:0000256" key="8">
    <source>
        <dbReference type="SAM" id="Phobius"/>
    </source>
</evidence>
<feature type="region of interest" description="Disordered" evidence="7">
    <location>
        <begin position="795"/>
        <end position="835"/>
    </location>
</feature>
<feature type="transmembrane region" description="Helical" evidence="8">
    <location>
        <begin position="175"/>
        <end position="196"/>
    </location>
</feature>